<keyword evidence="8 13" id="KW-0798">TonB box</keyword>
<evidence type="ECO:0000256" key="9">
    <source>
        <dbReference type="ARBA" id="ARBA00023136"/>
    </source>
</evidence>
<keyword evidence="6 14" id="KW-0732">Signal</keyword>
<evidence type="ECO:0000259" key="15">
    <source>
        <dbReference type="Pfam" id="PF00593"/>
    </source>
</evidence>
<feature type="chain" id="PRO_5044191541" evidence="14">
    <location>
        <begin position="34"/>
        <end position="636"/>
    </location>
</feature>
<dbReference type="InterPro" id="IPR037066">
    <property type="entry name" value="Plug_dom_sf"/>
</dbReference>
<evidence type="ECO:0000256" key="11">
    <source>
        <dbReference type="ARBA" id="ARBA00023237"/>
    </source>
</evidence>
<dbReference type="SUPFAM" id="SSF56935">
    <property type="entry name" value="Porins"/>
    <property type="match status" value="1"/>
</dbReference>
<feature type="signal peptide" evidence="14">
    <location>
        <begin position="1"/>
        <end position="33"/>
    </location>
</feature>
<dbReference type="EMBL" id="AAKL01000010">
    <property type="protein sequence ID" value="EAP73781.1"/>
    <property type="molecule type" value="Genomic_DNA"/>
</dbReference>
<dbReference type="Proteomes" id="UP000005933">
    <property type="component" value="Unassembled WGS sequence"/>
</dbReference>
<keyword evidence="9 12" id="KW-0472">Membrane</keyword>
<dbReference type="AlphaFoldDB" id="A0AB33VHP9"/>
<evidence type="ECO:0000256" key="2">
    <source>
        <dbReference type="ARBA" id="ARBA00009810"/>
    </source>
</evidence>
<dbReference type="InterPro" id="IPR039426">
    <property type="entry name" value="TonB-dep_rcpt-like"/>
</dbReference>
<name>A0AB33VHP9_RALSU</name>
<accession>A0AB33VHP9</accession>
<evidence type="ECO:0000256" key="3">
    <source>
        <dbReference type="ARBA" id="ARBA00022448"/>
    </source>
</evidence>
<dbReference type="Gene3D" id="2.170.130.10">
    <property type="entry name" value="TonB-dependent receptor, plug domain"/>
    <property type="match status" value="1"/>
</dbReference>
<dbReference type="PANTHER" id="PTHR30069:SF53">
    <property type="entry name" value="COLICIN I RECEPTOR-RELATED"/>
    <property type="match status" value="1"/>
</dbReference>
<keyword evidence="4 12" id="KW-1134">Transmembrane beta strand</keyword>
<feature type="domain" description="TonB-dependent receptor plug" evidence="16">
    <location>
        <begin position="67"/>
        <end position="167"/>
    </location>
</feature>
<gene>
    <name evidence="17" type="ORF">RRSL_03610</name>
</gene>
<comment type="subcellular location">
    <subcellularLocation>
        <location evidence="1 12">Cell outer membrane</location>
        <topology evidence="1 12">Multi-pass membrane protein</topology>
    </subcellularLocation>
</comment>
<keyword evidence="7" id="KW-0406">Ion transport</keyword>
<evidence type="ECO:0000256" key="1">
    <source>
        <dbReference type="ARBA" id="ARBA00004571"/>
    </source>
</evidence>
<evidence type="ECO:0000256" key="6">
    <source>
        <dbReference type="ARBA" id="ARBA00022729"/>
    </source>
</evidence>
<dbReference type="GO" id="GO:0006811">
    <property type="term" value="P:monoatomic ion transport"/>
    <property type="evidence" value="ECO:0007669"/>
    <property type="project" value="UniProtKB-KW"/>
</dbReference>
<dbReference type="Pfam" id="PF00593">
    <property type="entry name" value="TonB_dep_Rec_b-barrel"/>
    <property type="match status" value="1"/>
</dbReference>
<organism evidence="17 18">
    <name type="scientific">Ralstonia solanacearum (strain UW551)</name>
    <dbReference type="NCBI Taxonomy" id="342110"/>
    <lineage>
        <taxon>Bacteria</taxon>
        <taxon>Pseudomonadati</taxon>
        <taxon>Pseudomonadota</taxon>
        <taxon>Betaproteobacteria</taxon>
        <taxon>Burkholderiales</taxon>
        <taxon>Burkholderiaceae</taxon>
        <taxon>Ralstonia</taxon>
        <taxon>Ralstonia solanacearum species complex</taxon>
    </lineage>
</organism>
<keyword evidence="11 12" id="KW-0998">Cell outer membrane</keyword>
<evidence type="ECO:0000256" key="13">
    <source>
        <dbReference type="RuleBase" id="RU003357"/>
    </source>
</evidence>
<dbReference type="InterPro" id="IPR012910">
    <property type="entry name" value="Plug_dom"/>
</dbReference>
<evidence type="ECO:0000313" key="17">
    <source>
        <dbReference type="EMBL" id="EAP73781.1"/>
    </source>
</evidence>
<evidence type="ECO:0000256" key="10">
    <source>
        <dbReference type="ARBA" id="ARBA00023170"/>
    </source>
</evidence>
<dbReference type="Gene3D" id="2.40.170.20">
    <property type="entry name" value="TonB-dependent receptor, beta-barrel domain"/>
    <property type="match status" value="1"/>
</dbReference>
<dbReference type="PROSITE" id="PS52016">
    <property type="entry name" value="TONB_DEPENDENT_REC_3"/>
    <property type="match status" value="1"/>
</dbReference>
<reference evidence="17 18" key="1">
    <citation type="journal article" date="2006" name="Mol. Plant Microbe Interact.">
        <title>Identification of open reading frames unique to a select agent: Ralstonia solanacearum race 3 biovar 2.</title>
        <authorList>
            <person name="Gabriel D.W."/>
            <person name="Allen C."/>
            <person name="Schell M."/>
            <person name="Denny T.P."/>
            <person name="Greenberg J.T."/>
            <person name="Duan Y.P."/>
            <person name="Flores-Cruz Z."/>
            <person name="Huang Q."/>
            <person name="Clifford J.M."/>
            <person name="Presting G."/>
            <person name="Gonzalez E.T."/>
            <person name="Reddy J."/>
            <person name="Elphinstone J."/>
            <person name="Swanson J."/>
            <person name="Yao J."/>
            <person name="Mulholland V."/>
            <person name="Liu L."/>
            <person name="Farmerie W."/>
            <person name="Patnaikuni M."/>
            <person name="Balogh B."/>
            <person name="Norman D."/>
            <person name="Alvarez A."/>
            <person name="Castillo J.A."/>
            <person name="Jones J."/>
            <person name="Saddler G."/>
            <person name="Walunas T."/>
            <person name="Zhukov A."/>
            <person name="Mikhailova N."/>
        </authorList>
    </citation>
    <scope>NUCLEOTIDE SEQUENCE [LARGE SCALE GENOMIC DNA]</scope>
    <source>
        <strain evidence="17 18">UW551</strain>
    </source>
</reference>
<dbReference type="CDD" id="cd01347">
    <property type="entry name" value="ligand_gated_channel"/>
    <property type="match status" value="1"/>
</dbReference>
<protein>
    <submittedName>
        <fullName evidence="17">Vitamin B12 receptor</fullName>
    </submittedName>
</protein>
<comment type="similarity">
    <text evidence="2 12 13">Belongs to the TonB-dependent receptor family.</text>
</comment>
<comment type="caution">
    <text evidence="17">The sequence shown here is derived from an EMBL/GenBank/DDBJ whole genome shotgun (WGS) entry which is preliminary data.</text>
</comment>
<dbReference type="GO" id="GO:0015889">
    <property type="term" value="P:cobalamin transport"/>
    <property type="evidence" value="ECO:0007669"/>
    <property type="project" value="TreeGrafter"/>
</dbReference>
<evidence type="ECO:0000256" key="5">
    <source>
        <dbReference type="ARBA" id="ARBA00022692"/>
    </source>
</evidence>
<evidence type="ECO:0000256" key="14">
    <source>
        <dbReference type="SAM" id="SignalP"/>
    </source>
</evidence>
<keyword evidence="10 17" id="KW-0675">Receptor</keyword>
<dbReference type="Pfam" id="PF07715">
    <property type="entry name" value="Plug"/>
    <property type="match status" value="1"/>
</dbReference>
<evidence type="ECO:0000256" key="8">
    <source>
        <dbReference type="ARBA" id="ARBA00023077"/>
    </source>
</evidence>
<sequence>MSLTTKRPRRMHRAAMGALAGALTGVAVGPVWAQSDTQAAAVPVGELNPTVVTASRSEQKLADALPHTTVITRADIERSQAPDAVSLLRREAGIEIAQAGGPGATASLFMRGAGSNQTLVLIDGVRVSSGTAGTTQIEQLMADQIDHIEIVRGNVSALYGSDAIGGVVQIFTRNGRGHAPLANAQIEYGARNTKRAQAGISGELDARGDTSFALSVSEFRTTGFSSINPQQAPNANPNDNAYTNKSVSAQLQHRFSADWQAGLTWFQTWSNVSYDNAFGSPTDDNYSHNQVRAMSIYVDGKLTPDWKTRLTLSQGDDRNLNFTNGQVQVPGRFNTQNQQASWQHDWTFLPDQMLKVGFEHLQQTIDTDAYAPPTRRVESGYVGYEGKFGPHQLQLNLRRDRYSDFGGATSYYAGYGFAFTPQWRAVASLSNAFRAPSFNELYYPFFGNPNLQPEKARSVEGGVEYQSTIGLVRVTAFETDYSNLITSVFDPVSGNFLAANVNRARVNGLETSWRGTLYGVDVRASFTMQNPQDLSANQLLLRHARHFGSVSAYKSFGPFSAGIEWNAAGERQDSARTLGGYGLLNLTGRYQITRDWALSARVENLLNKNYQLIAPYNTASRGVFFTLSWQQHAPQR</sequence>
<dbReference type="PANTHER" id="PTHR30069">
    <property type="entry name" value="TONB-DEPENDENT OUTER MEMBRANE RECEPTOR"/>
    <property type="match status" value="1"/>
</dbReference>
<evidence type="ECO:0000256" key="4">
    <source>
        <dbReference type="ARBA" id="ARBA00022452"/>
    </source>
</evidence>
<keyword evidence="3 12" id="KW-0813">Transport</keyword>
<dbReference type="InterPro" id="IPR000531">
    <property type="entry name" value="Beta-barrel_TonB"/>
</dbReference>
<evidence type="ECO:0000256" key="7">
    <source>
        <dbReference type="ARBA" id="ARBA00023065"/>
    </source>
</evidence>
<evidence type="ECO:0000313" key="18">
    <source>
        <dbReference type="Proteomes" id="UP000005933"/>
    </source>
</evidence>
<feature type="domain" description="TonB-dependent receptor-like beta-barrel" evidence="15">
    <location>
        <begin position="206"/>
        <end position="605"/>
    </location>
</feature>
<dbReference type="InterPro" id="IPR036942">
    <property type="entry name" value="Beta-barrel_TonB_sf"/>
</dbReference>
<proteinExistence type="inferred from homology"/>
<evidence type="ECO:0000256" key="12">
    <source>
        <dbReference type="PROSITE-ProRule" id="PRU01360"/>
    </source>
</evidence>
<evidence type="ECO:0000259" key="16">
    <source>
        <dbReference type="Pfam" id="PF07715"/>
    </source>
</evidence>
<keyword evidence="5 12" id="KW-0812">Transmembrane</keyword>
<dbReference type="GO" id="GO:0009279">
    <property type="term" value="C:cell outer membrane"/>
    <property type="evidence" value="ECO:0007669"/>
    <property type="project" value="UniProtKB-SubCell"/>
</dbReference>